<dbReference type="Gene3D" id="3.40.50.300">
    <property type="entry name" value="P-loop containing nucleotide triphosphate hydrolases"/>
    <property type="match status" value="1"/>
</dbReference>
<dbReference type="PANTHER" id="PTHR24220">
    <property type="entry name" value="IMPORT ATP-BINDING PROTEIN"/>
    <property type="match status" value="1"/>
</dbReference>
<sequence length="228" mass="25103">MPVPILRADGLVRDLGNGVRHRVLDHVDVSVHEGEFLALTGPSGSGKSTLLYLLGALDRPTEGRILLGDLEVSALDDDERARLRGERLGFVFQFHFLLPELSVLENIVVPLWRRGGSPREALEARAMDVLGALGLADLAGRRPHQLSGGQQQRVSIARAIAGRPSVLLADEPTGNLDSKNGEIVMDIFRHLAERERMAIVMVTHEMGFAARTHRQIELRDGKIVSERH</sequence>
<keyword evidence="1" id="KW-0813">Transport</keyword>
<feature type="domain" description="ABC transporter" evidence="4">
    <location>
        <begin position="6"/>
        <end position="228"/>
    </location>
</feature>
<protein>
    <submittedName>
        <fullName evidence="5">ABC transporter ATP-binding protein</fullName>
    </submittedName>
</protein>
<dbReference type="SUPFAM" id="SSF52540">
    <property type="entry name" value="P-loop containing nucleoside triphosphate hydrolases"/>
    <property type="match status" value="1"/>
</dbReference>
<dbReference type="InterPro" id="IPR015854">
    <property type="entry name" value="ABC_transpr_LolD-like"/>
</dbReference>
<gene>
    <name evidence="5" type="ORF">LZC95_45170</name>
</gene>
<proteinExistence type="predicted"/>
<accession>A0ABZ2K4J4</accession>
<evidence type="ECO:0000256" key="3">
    <source>
        <dbReference type="ARBA" id="ARBA00022840"/>
    </source>
</evidence>
<keyword evidence="6" id="KW-1185">Reference proteome</keyword>
<dbReference type="Proteomes" id="UP001379533">
    <property type="component" value="Chromosome"/>
</dbReference>
<dbReference type="InterPro" id="IPR003439">
    <property type="entry name" value="ABC_transporter-like_ATP-bd"/>
</dbReference>
<dbReference type="Pfam" id="PF00005">
    <property type="entry name" value="ABC_tran"/>
    <property type="match status" value="1"/>
</dbReference>
<dbReference type="PROSITE" id="PS00211">
    <property type="entry name" value="ABC_TRANSPORTER_1"/>
    <property type="match status" value="1"/>
</dbReference>
<dbReference type="GO" id="GO:0005524">
    <property type="term" value="F:ATP binding"/>
    <property type="evidence" value="ECO:0007669"/>
    <property type="project" value="UniProtKB-KW"/>
</dbReference>
<dbReference type="InterPro" id="IPR027417">
    <property type="entry name" value="P-loop_NTPase"/>
</dbReference>
<reference evidence="5 6" key="1">
    <citation type="submission" date="2021-12" db="EMBL/GenBank/DDBJ databases">
        <title>Discovery of the Pendulisporaceae a myxobacterial family with distinct sporulation behavior and unique specialized metabolism.</title>
        <authorList>
            <person name="Garcia R."/>
            <person name="Popoff A."/>
            <person name="Bader C.D."/>
            <person name="Loehr J."/>
            <person name="Walesch S."/>
            <person name="Walt C."/>
            <person name="Boldt J."/>
            <person name="Bunk B."/>
            <person name="Haeckl F.J.F.P.J."/>
            <person name="Gunesch A.P."/>
            <person name="Birkelbach J."/>
            <person name="Nuebel U."/>
            <person name="Pietschmann T."/>
            <person name="Bach T."/>
            <person name="Mueller R."/>
        </authorList>
    </citation>
    <scope>NUCLEOTIDE SEQUENCE [LARGE SCALE GENOMIC DNA]</scope>
    <source>
        <strain evidence="5 6">MSr12523</strain>
    </source>
</reference>
<keyword evidence="3 5" id="KW-0067">ATP-binding</keyword>
<dbReference type="RefSeq" id="WP_394844233.1">
    <property type="nucleotide sequence ID" value="NZ_CP089982.1"/>
</dbReference>
<evidence type="ECO:0000313" key="6">
    <source>
        <dbReference type="Proteomes" id="UP001379533"/>
    </source>
</evidence>
<keyword evidence="2" id="KW-0547">Nucleotide-binding</keyword>
<evidence type="ECO:0000256" key="2">
    <source>
        <dbReference type="ARBA" id="ARBA00022741"/>
    </source>
</evidence>
<dbReference type="InterPro" id="IPR017871">
    <property type="entry name" value="ABC_transporter-like_CS"/>
</dbReference>
<name>A0ABZ2K4J4_9BACT</name>
<dbReference type="EMBL" id="CP089982">
    <property type="protein sequence ID" value="WXA93633.1"/>
    <property type="molecule type" value="Genomic_DNA"/>
</dbReference>
<evidence type="ECO:0000259" key="4">
    <source>
        <dbReference type="PROSITE" id="PS50893"/>
    </source>
</evidence>
<dbReference type="CDD" id="cd03255">
    <property type="entry name" value="ABC_MJ0796_LolCDE_FtsE"/>
    <property type="match status" value="1"/>
</dbReference>
<dbReference type="SMART" id="SM00382">
    <property type="entry name" value="AAA"/>
    <property type="match status" value="1"/>
</dbReference>
<organism evidence="5 6">
    <name type="scientific">Pendulispora brunnea</name>
    <dbReference type="NCBI Taxonomy" id="2905690"/>
    <lineage>
        <taxon>Bacteria</taxon>
        <taxon>Pseudomonadati</taxon>
        <taxon>Myxococcota</taxon>
        <taxon>Myxococcia</taxon>
        <taxon>Myxococcales</taxon>
        <taxon>Sorangiineae</taxon>
        <taxon>Pendulisporaceae</taxon>
        <taxon>Pendulispora</taxon>
    </lineage>
</organism>
<dbReference type="PANTHER" id="PTHR24220:SF86">
    <property type="entry name" value="ABC TRANSPORTER ABCH.1"/>
    <property type="match status" value="1"/>
</dbReference>
<evidence type="ECO:0000256" key="1">
    <source>
        <dbReference type="ARBA" id="ARBA00022448"/>
    </source>
</evidence>
<evidence type="ECO:0000313" key="5">
    <source>
        <dbReference type="EMBL" id="WXA93633.1"/>
    </source>
</evidence>
<dbReference type="InterPro" id="IPR017911">
    <property type="entry name" value="MacB-like_ATP-bd"/>
</dbReference>
<dbReference type="PROSITE" id="PS50893">
    <property type="entry name" value="ABC_TRANSPORTER_2"/>
    <property type="match status" value="1"/>
</dbReference>
<dbReference type="InterPro" id="IPR003593">
    <property type="entry name" value="AAA+_ATPase"/>
</dbReference>